<keyword evidence="4 7" id="KW-0732">Signal</keyword>
<feature type="region of interest" description="Disordered" evidence="6">
    <location>
        <begin position="148"/>
        <end position="167"/>
    </location>
</feature>
<dbReference type="GO" id="GO:0005179">
    <property type="term" value="F:hormone activity"/>
    <property type="evidence" value="ECO:0007669"/>
    <property type="project" value="InterPro"/>
</dbReference>
<dbReference type="Proteomes" id="UP000694580">
    <property type="component" value="Chromosome 15"/>
</dbReference>
<proteinExistence type="inferred from homology"/>
<reference evidence="8 9" key="1">
    <citation type="submission" date="2020-06" db="EMBL/GenBank/DDBJ databases">
        <authorList>
            <consortium name="Wellcome Sanger Institute Data Sharing"/>
        </authorList>
    </citation>
    <scope>NUCLEOTIDE SEQUENCE [LARGE SCALE GENOMIC DNA]</scope>
</reference>
<feature type="signal peptide" evidence="7">
    <location>
        <begin position="1"/>
        <end position="22"/>
    </location>
</feature>
<comment type="subcellular location">
    <subcellularLocation>
        <location evidence="1">Secreted</location>
    </subcellularLocation>
</comment>
<dbReference type="AlphaFoldDB" id="A0AAY4DZ17"/>
<dbReference type="GO" id="GO:0005576">
    <property type="term" value="C:extracellular region"/>
    <property type="evidence" value="ECO:0007669"/>
    <property type="project" value="UniProtKB-SubCell"/>
</dbReference>
<evidence type="ECO:0000256" key="3">
    <source>
        <dbReference type="ARBA" id="ARBA00022525"/>
    </source>
</evidence>
<dbReference type="GeneTree" id="ENSGT00940000154380"/>
<evidence type="ECO:0000256" key="1">
    <source>
        <dbReference type="ARBA" id="ARBA00004613"/>
    </source>
</evidence>
<evidence type="ECO:0000256" key="6">
    <source>
        <dbReference type="SAM" id="MobiDB-lite"/>
    </source>
</evidence>
<feature type="compositionally biased region" description="Basic residues" evidence="6">
    <location>
        <begin position="101"/>
        <end position="119"/>
    </location>
</feature>
<dbReference type="GO" id="GO:0003073">
    <property type="term" value="P:regulation of systemic arterial blood pressure"/>
    <property type="evidence" value="ECO:0007669"/>
    <property type="project" value="TreeGrafter"/>
</dbReference>
<evidence type="ECO:0000256" key="4">
    <source>
        <dbReference type="ARBA" id="ARBA00022729"/>
    </source>
</evidence>
<evidence type="ECO:0000313" key="8">
    <source>
        <dbReference type="Ensembl" id="ENSDCDP00010050742.1"/>
    </source>
</evidence>
<dbReference type="PANTHER" id="PTHR23414">
    <property type="entry name" value="ADRENOMEDULLIN, ADM"/>
    <property type="match status" value="1"/>
</dbReference>
<dbReference type="GO" id="GO:0010460">
    <property type="term" value="P:positive regulation of heart rate"/>
    <property type="evidence" value="ECO:0007669"/>
    <property type="project" value="TreeGrafter"/>
</dbReference>
<reference evidence="8" key="3">
    <citation type="submission" date="2025-09" db="UniProtKB">
        <authorList>
            <consortium name="Ensembl"/>
        </authorList>
    </citation>
    <scope>IDENTIFICATION</scope>
</reference>
<protein>
    <recommendedName>
        <fullName evidence="10">ADM2</fullName>
    </recommendedName>
</protein>
<keyword evidence="5" id="KW-1015">Disulfide bond</keyword>
<evidence type="ECO:0000256" key="2">
    <source>
        <dbReference type="ARBA" id="ARBA00010575"/>
    </source>
</evidence>
<feature type="region of interest" description="Disordered" evidence="6">
    <location>
        <begin position="95"/>
        <end position="119"/>
    </location>
</feature>
<dbReference type="GO" id="GO:0007189">
    <property type="term" value="P:adenylate cyclase-activating G protein-coupled receptor signaling pathway"/>
    <property type="evidence" value="ECO:0007669"/>
    <property type="project" value="TreeGrafter"/>
</dbReference>
<sequence>MRCLLPVAVCCVSLFSLQELLALPVGGRLQRSRLGIPERLHEEQEHNGILLDSTMKNAPLWPPRQPSQHWRALLLKHTPQESTDMPPWLDPVALAGEKEPRRRGRRGRRHVNSRSYHHPHHAQLMRVGCVLGTCQVQNLSHRLYQLMGQSGREDSSPINPRSPHSYG</sequence>
<evidence type="ECO:0000256" key="7">
    <source>
        <dbReference type="SAM" id="SignalP"/>
    </source>
</evidence>
<reference evidence="8" key="2">
    <citation type="submission" date="2025-08" db="UniProtKB">
        <authorList>
            <consortium name="Ensembl"/>
        </authorList>
    </citation>
    <scope>IDENTIFICATION</scope>
</reference>
<feature type="chain" id="PRO_5044283754" description="ADM2" evidence="7">
    <location>
        <begin position="23"/>
        <end position="167"/>
    </location>
</feature>
<keyword evidence="3" id="KW-0964">Secreted</keyword>
<dbReference type="InterPro" id="IPR021116">
    <property type="entry name" value="Calcitonin/adrenomedullin"/>
</dbReference>
<evidence type="ECO:0008006" key="10">
    <source>
        <dbReference type="Google" id="ProtNLM"/>
    </source>
</evidence>
<dbReference type="GeneID" id="114764908"/>
<gene>
    <name evidence="8" type="primary">adm2a</name>
</gene>
<dbReference type="Ensembl" id="ENSDCDT00010061168.1">
    <property type="protein sequence ID" value="ENSDCDP00010050742.1"/>
    <property type="gene ID" value="ENSDCDG00010030024.1"/>
</dbReference>
<keyword evidence="9" id="KW-1185">Reference proteome</keyword>
<accession>A0AAY4DZ17</accession>
<dbReference type="Pfam" id="PF00214">
    <property type="entry name" value="Calc_CGRP_IAPP"/>
    <property type="match status" value="1"/>
</dbReference>
<dbReference type="PANTHER" id="PTHR23414:SF2">
    <property type="entry name" value="PROTEIN ADM2"/>
    <property type="match status" value="1"/>
</dbReference>
<organism evidence="8 9">
    <name type="scientific">Denticeps clupeoides</name>
    <name type="common">denticle herring</name>
    <dbReference type="NCBI Taxonomy" id="299321"/>
    <lineage>
        <taxon>Eukaryota</taxon>
        <taxon>Metazoa</taxon>
        <taxon>Chordata</taxon>
        <taxon>Craniata</taxon>
        <taxon>Vertebrata</taxon>
        <taxon>Euteleostomi</taxon>
        <taxon>Actinopterygii</taxon>
        <taxon>Neopterygii</taxon>
        <taxon>Teleostei</taxon>
        <taxon>Clupei</taxon>
        <taxon>Clupeiformes</taxon>
        <taxon>Denticipitoidei</taxon>
        <taxon>Denticipitidae</taxon>
        <taxon>Denticeps</taxon>
    </lineage>
</organism>
<evidence type="ECO:0000313" key="9">
    <source>
        <dbReference type="Proteomes" id="UP000694580"/>
    </source>
</evidence>
<comment type="similarity">
    <text evidence="2">Belongs to the adrenomedullin family.</text>
</comment>
<name>A0AAY4DZ17_9TELE</name>
<evidence type="ECO:0000256" key="5">
    <source>
        <dbReference type="ARBA" id="ARBA00023157"/>
    </source>
</evidence>
<dbReference type="RefSeq" id="XP_028810710.1">
    <property type="nucleotide sequence ID" value="XM_028954877.1"/>
</dbReference>
<dbReference type="InterPro" id="IPR051665">
    <property type="entry name" value="Adrenomedullin-reg_peptide"/>
</dbReference>